<comment type="similarity">
    <text evidence="2">Belongs to the enoyl-CoA hydratase/isomerase family.</text>
</comment>
<evidence type="ECO:0000256" key="2">
    <source>
        <dbReference type="ARBA" id="ARBA00005254"/>
    </source>
</evidence>
<dbReference type="Pfam" id="PF00378">
    <property type="entry name" value="ECH_1"/>
    <property type="match status" value="1"/>
</dbReference>
<dbReference type="Gene3D" id="1.10.12.10">
    <property type="entry name" value="Lyase 2-enoyl-coa Hydratase, Chain A, domain 2"/>
    <property type="match status" value="1"/>
</dbReference>
<name>A0A845QKV5_9FIRM</name>
<keyword evidence="3" id="KW-0456">Lyase</keyword>
<dbReference type="FunFam" id="3.90.226.10:FF:000009">
    <property type="entry name" value="Carnitinyl-CoA dehydratase"/>
    <property type="match status" value="1"/>
</dbReference>
<keyword evidence="5" id="KW-1185">Reference proteome</keyword>
<gene>
    <name evidence="4" type="ORF">D0435_06995</name>
</gene>
<proteinExistence type="inferred from homology"/>
<evidence type="ECO:0000313" key="5">
    <source>
        <dbReference type="Proteomes" id="UP000446866"/>
    </source>
</evidence>
<evidence type="ECO:0000313" key="4">
    <source>
        <dbReference type="EMBL" id="NBH61393.1"/>
    </source>
</evidence>
<dbReference type="InterPro" id="IPR029045">
    <property type="entry name" value="ClpP/crotonase-like_dom_sf"/>
</dbReference>
<dbReference type="GO" id="GO:0016853">
    <property type="term" value="F:isomerase activity"/>
    <property type="evidence" value="ECO:0007669"/>
    <property type="project" value="UniProtKB-KW"/>
</dbReference>
<evidence type="ECO:0000256" key="3">
    <source>
        <dbReference type="ARBA" id="ARBA00023239"/>
    </source>
</evidence>
<protein>
    <submittedName>
        <fullName evidence="4">Enoyl-CoA hydratase/isomerase family protein</fullName>
    </submittedName>
</protein>
<accession>A0A845QKV5</accession>
<dbReference type="PANTHER" id="PTHR11941:SF54">
    <property type="entry name" value="ENOYL-COA HYDRATASE, MITOCHONDRIAL"/>
    <property type="match status" value="1"/>
</dbReference>
<evidence type="ECO:0000256" key="1">
    <source>
        <dbReference type="ARBA" id="ARBA00005189"/>
    </source>
</evidence>
<dbReference type="EMBL" id="QXWK01000011">
    <property type="protein sequence ID" value="NBH61393.1"/>
    <property type="molecule type" value="Genomic_DNA"/>
</dbReference>
<dbReference type="Gene3D" id="3.90.226.10">
    <property type="entry name" value="2-enoyl-CoA Hydratase, Chain A, domain 1"/>
    <property type="match status" value="1"/>
</dbReference>
<dbReference type="CDD" id="cd06558">
    <property type="entry name" value="crotonase-like"/>
    <property type="match status" value="1"/>
</dbReference>
<dbReference type="GO" id="GO:0006635">
    <property type="term" value="P:fatty acid beta-oxidation"/>
    <property type="evidence" value="ECO:0007669"/>
    <property type="project" value="TreeGrafter"/>
</dbReference>
<dbReference type="PANTHER" id="PTHR11941">
    <property type="entry name" value="ENOYL-COA HYDRATASE-RELATED"/>
    <property type="match status" value="1"/>
</dbReference>
<dbReference type="SUPFAM" id="SSF52096">
    <property type="entry name" value="ClpP/crotonase"/>
    <property type="match status" value="1"/>
</dbReference>
<dbReference type="RefSeq" id="WP_160201673.1">
    <property type="nucleotide sequence ID" value="NZ_QXWK01000011.1"/>
</dbReference>
<keyword evidence="4" id="KW-0413">Isomerase</keyword>
<dbReference type="Proteomes" id="UP000446866">
    <property type="component" value="Unassembled WGS sequence"/>
</dbReference>
<dbReference type="GO" id="GO:0016829">
    <property type="term" value="F:lyase activity"/>
    <property type="evidence" value="ECO:0007669"/>
    <property type="project" value="UniProtKB-KW"/>
</dbReference>
<dbReference type="InterPro" id="IPR001753">
    <property type="entry name" value="Enoyl-CoA_hydra/iso"/>
</dbReference>
<dbReference type="InterPro" id="IPR014748">
    <property type="entry name" value="Enoyl-CoA_hydra_C"/>
</dbReference>
<sequence length="258" mass="28328">MKNISYEVKDGIAVIKFNRPEKLNSLTLQMYEDLGEAFKKAQADNQVAACILTGAGEKAFCVGADLTESLPYLGQGHYIDEWDPAHLKHVDMYKPVICAVNGHCMGGGFEIMLASDIRVASSEATFALPEVSLGIVPAGGTLARLARQIPYIRAMELILMGEKISAKTALDYGVLNHVVAPKDVMDKAMEIAKKFCTLSTTAVQTAKESVLKLREIPLEQAFETEALLGYKAFTSEDAKEGLASFYDKRKPEFPSRKW</sequence>
<organism evidence="4 5">
    <name type="scientific">Anaerotruncus colihominis</name>
    <dbReference type="NCBI Taxonomy" id="169435"/>
    <lineage>
        <taxon>Bacteria</taxon>
        <taxon>Bacillati</taxon>
        <taxon>Bacillota</taxon>
        <taxon>Clostridia</taxon>
        <taxon>Eubacteriales</taxon>
        <taxon>Oscillospiraceae</taxon>
        <taxon>Anaerotruncus</taxon>
    </lineage>
</organism>
<reference evidence="4 5" key="1">
    <citation type="submission" date="2018-08" db="EMBL/GenBank/DDBJ databases">
        <title>Murine metabolic-syndrome-specific gut microbial biobank.</title>
        <authorList>
            <person name="Liu C."/>
        </authorList>
    </citation>
    <scope>NUCLEOTIDE SEQUENCE [LARGE SCALE GENOMIC DNA]</scope>
    <source>
        <strain evidence="4 5">28</strain>
    </source>
</reference>
<comment type="caution">
    <text evidence="4">The sequence shown here is derived from an EMBL/GenBank/DDBJ whole genome shotgun (WGS) entry which is preliminary data.</text>
</comment>
<dbReference type="AlphaFoldDB" id="A0A845QKV5"/>
<comment type="pathway">
    <text evidence="1">Lipid metabolism.</text>
</comment>